<dbReference type="Pfam" id="PF00176">
    <property type="entry name" value="SNF2-rel_dom"/>
    <property type="match status" value="1"/>
</dbReference>
<keyword evidence="6" id="KW-0347">Helicase</keyword>
<dbReference type="InterPro" id="IPR001650">
    <property type="entry name" value="Helicase_C-like"/>
</dbReference>
<organism evidence="6 7">
    <name type="scientific">Crenobacter oryzisoli</name>
    <dbReference type="NCBI Taxonomy" id="3056844"/>
    <lineage>
        <taxon>Bacteria</taxon>
        <taxon>Pseudomonadati</taxon>
        <taxon>Pseudomonadota</taxon>
        <taxon>Betaproteobacteria</taxon>
        <taxon>Neisseriales</taxon>
        <taxon>Neisseriaceae</taxon>
        <taxon>Crenobacter</taxon>
    </lineage>
</organism>
<comment type="caution">
    <text evidence="6">The sequence shown here is derived from an EMBL/GenBank/DDBJ whole genome shotgun (WGS) entry which is preliminary data.</text>
</comment>
<feature type="domain" description="Helicase C-terminal" evidence="5">
    <location>
        <begin position="914"/>
        <end position="1065"/>
    </location>
</feature>
<dbReference type="EMBL" id="JAUEDK010000069">
    <property type="protein sequence ID" value="MDN0077466.1"/>
    <property type="molecule type" value="Genomic_DNA"/>
</dbReference>
<keyword evidence="2" id="KW-0862">Zinc</keyword>
<dbReference type="InterPro" id="IPR007527">
    <property type="entry name" value="Znf_SWIM"/>
</dbReference>
<dbReference type="InterPro" id="IPR000330">
    <property type="entry name" value="SNF2_N"/>
</dbReference>
<evidence type="ECO:0000259" key="4">
    <source>
        <dbReference type="PROSITE" id="PS51192"/>
    </source>
</evidence>
<dbReference type="SUPFAM" id="SSF52540">
    <property type="entry name" value="P-loop containing nucleoside triphosphate hydrolases"/>
    <property type="match status" value="2"/>
</dbReference>
<evidence type="ECO:0000256" key="1">
    <source>
        <dbReference type="ARBA" id="ARBA00022801"/>
    </source>
</evidence>
<dbReference type="PROSITE" id="PS51194">
    <property type="entry name" value="HELICASE_CTER"/>
    <property type="match status" value="1"/>
</dbReference>
<dbReference type="GO" id="GO:0004386">
    <property type="term" value="F:helicase activity"/>
    <property type="evidence" value="ECO:0007669"/>
    <property type="project" value="UniProtKB-KW"/>
</dbReference>
<feature type="domain" description="SWIM-type" evidence="3">
    <location>
        <begin position="49"/>
        <end position="84"/>
    </location>
</feature>
<keyword evidence="1" id="KW-0378">Hydrolase</keyword>
<dbReference type="SMART" id="SM00487">
    <property type="entry name" value="DEXDc"/>
    <property type="match status" value="1"/>
</dbReference>
<dbReference type="InterPro" id="IPR049730">
    <property type="entry name" value="SNF2/RAD54-like_C"/>
</dbReference>
<dbReference type="PROSITE" id="PS51192">
    <property type="entry name" value="HELICASE_ATP_BIND_1"/>
    <property type="match status" value="1"/>
</dbReference>
<evidence type="ECO:0000259" key="3">
    <source>
        <dbReference type="PROSITE" id="PS50966"/>
    </source>
</evidence>
<evidence type="ECO:0000259" key="5">
    <source>
        <dbReference type="PROSITE" id="PS51194"/>
    </source>
</evidence>
<dbReference type="PANTHER" id="PTHR10799">
    <property type="entry name" value="SNF2/RAD54 HELICASE FAMILY"/>
    <property type="match status" value="1"/>
</dbReference>
<accession>A0ABT7XUJ8</accession>
<dbReference type="Gene3D" id="3.40.50.10810">
    <property type="entry name" value="Tandem AAA-ATPase domain"/>
    <property type="match status" value="1"/>
</dbReference>
<keyword evidence="2" id="KW-0863">Zinc-finger</keyword>
<gene>
    <name evidence="6" type="ORF">QU481_21825</name>
</gene>
<keyword evidence="7" id="KW-1185">Reference proteome</keyword>
<feature type="domain" description="Helicase ATP-binding" evidence="4">
    <location>
        <begin position="626"/>
        <end position="786"/>
    </location>
</feature>
<dbReference type="RefSeq" id="WP_289832103.1">
    <property type="nucleotide sequence ID" value="NZ_JAUEDK010000069.1"/>
</dbReference>
<proteinExistence type="predicted"/>
<dbReference type="InterPro" id="IPR014001">
    <property type="entry name" value="Helicase_ATP-bd"/>
</dbReference>
<dbReference type="InterPro" id="IPR038718">
    <property type="entry name" value="SNF2-like_sf"/>
</dbReference>
<dbReference type="Proteomes" id="UP001168540">
    <property type="component" value="Unassembled WGS sequence"/>
</dbReference>
<keyword evidence="2" id="KW-0479">Metal-binding</keyword>
<evidence type="ECO:0000313" key="7">
    <source>
        <dbReference type="Proteomes" id="UP001168540"/>
    </source>
</evidence>
<keyword evidence="6" id="KW-0547">Nucleotide-binding</keyword>
<keyword evidence="6" id="KW-0067">ATP-binding</keyword>
<dbReference type="SMART" id="SM00490">
    <property type="entry name" value="HELICc"/>
    <property type="match status" value="1"/>
</dbReference>
<sequence length="1079" mass="119635">MSFLQALKQLPSHYVERGVRYSREGRVNIVVLDETGCRAEVQGSELRPYLVTLFFEPDGKIDDDCSCPIGGGCKHVAAVLTILAEQAMGTTLGGNAIQPVAARDELSFALRWLAETPGAPAAEGKPEEHVRYLLSTTEWADPVRLTLSAKLFHRLKNGKWSAPRRYDYFAPDRWRKAPAYLQPIDHQIGQLAWRASYYRDDPIELSDETGALLLQLLAESGRCYLEKFDGLLLRWGEPLPLTMAWHSHEDGATWPQPIAGELDTATSCVLPYQPPCYLDYQGPNTAIAGRANSPWPAPLLAHLLHASAMPTQVWQQLAEREPQQWNRLSLPLPGERPLRVVSDVAPSPVLRVRFVGSADAPQRVIQPGFDYDGVHVGAGDEACVTVRQDGQAVQVWRDLAAEAGWLSALAAPPARDCYPPALWPALQPGDRAQPSDMAWVRFLSEAVPALRAAGWHVEIAPEAELEVLSADDWWGELEESGNDWFSLELGVVVDGEKLSLLPLLVDAIRQAPADYRLEALAGQAQLLLPAGPGRYLTLPGERLRPILATLTELFERDAPLDGPLQLPASHAARLGELGELPWAGGERLRALAAKLKDFQGIQPLAAPQGFRATLRGYQQQGLGWLQFLREYGLNGVLADDMGLGKTVQALAHIVSEKVAGRLDAPCLVIAPTSLMFNWQREAAQFAPDLTVLLLHGPQRHRHFEQLGAADVVLTTYPLLARDQETLRAQRWHVLILDEAQAIKNPKAQAAQIVRELDARHRLCLTGTPMENHLGELWALFDFLMPGFLGSETQFKRVFRTPIEKQGDNERRRSLARRVAPFLLRRSKNEVATELPPKTEIVRAAELSGAQRDLYETVRLALHEKVRREVAAKGFKRSQIVILDALLKLREACCDPRLVKLEQAAKVKHSAKLELLMQLLPELVEEGRRILLFSSFTRMLGLIEDELNARGIDYVKLTGQTRDRATPVARFQAGEVPVFLISLKAGGVGLNLTAADTVIHYDPWWNPAVEEQATDRAYRIGQDKPVFVYRLLCQGTVEEKMQALKDRKQALAAGVYGETGDIAALLAPDDLSELFAPLDS</sequence>
<name>A0ABT7XUJ8_9NEIS</name>
<evidence type="ECO:0000256" key="2">
    <source>
        <dbReference type="PROSITE-ProRule" id="PRU00325"/>
    </source>
</evidence>
<evidence type="ECO:0000313" key="6">
    <source>
        <dbReference type="EMBL" id="MDN0077466.1"/>
    </source>
</evidence>
<dbReference type="Pfam" id="PF04434">
    <property type="entry name" value="SWIM"/>
    <property type="match status" value="1"/>
</dbReference>
<reference evidence="6" key="1">
    <citation type="submission" date="2023-06" db="EMBL/GenBank/DDBJ databases">
        <authorList>
            <person name="Zhang S."/>
        </authorList>
    </citation>
    <scope>NUCLEOTIDE SEQUENCE</scope>
    <source>
        <strain evidence="6">SG2303</strain>
    </source>
</reference>
<dbReference type="Pfam" id="PF00271">
    <property type="entry name" value="Helicase_C"/>
    <property type="match status" value="1"/>
</dbReference>
<dbReference type="PROSITE" id="PS50966">
    <property type="entry name" value="ZF_SWIM"/>
    <property type="match status" value="1"/>
</dbReference>
<dbReference type="Gene3D" id="3.40.50.300">
    <property type="entry name" value="P-loop containing nucleotide triphosphate hydrolases"/>
    <property type="match status" value="1"/>
</dbReference>
<dbReference type="InterPro" id="IPR027417">
    <property type="entry name" value="P-loop_NTPase"/>
</dbReference>
<protein>
    <submittedName>
        <fullName evidence="6">DEAD/DEAH box helicase</fullName>
    </submittedName>
</protein>
<dbReference type="CDD" id="cd18793">
    <property type="entry name" value="SF2_C_SNF"/>
    <property type="match status" value="1"/>
</dbReference>
<dbReference type="CDD" id="cd18012">
    <property type="entry name" value="DEXQc_arch_SWI2_SNF2"/>
    <property type="match status" value="1"/>
</dbReference>